<dbReference type="EnsemblMetazoa" id="XM_019997169.1">
    <property type="protein sequence ID" value="XP_019852728.1"/>
    <property type="gene ID" value="LOC109582451"/>
</dbReference>
<reference evidence="4" key="1">
    <citation type="journal article" date="2010" name="Nature">
        <title>The Amphimedon queenslandica genome and the evolution of animal complexity.</title>
        <authorList>
            <person name="Srivastava M."/>
            <person name="Simakov O."/>
            <person name="Chapman J."/>
            <person name="Fahey B."/>
            <person name="Gauthier M.E."/>
            <person name="Mitros T."/>
            <person name="Richards G.S."/>
            <person name="Conaco C."/>
            <person name="Dacre M."/>
            <person name="Hellsten U."/>
            <person name="Larroux C."/>
            <person name="Putnam N.H."/>
            <person name="Stanke M."/>
            <person name="Adamska M."/>
            <person name="Darling A."/>
            <person name="Degnan S.M."/>
            <person name="Oakley T.H."/>
            <person name="Plachetzki D.C."/>
            <person name="Zhai Y."/>
            <person name="Adamski M."/>
            <person name="Calcino A."/>
            <person name="Cummins S.F."/>
            <person name="Goodstein D.M."/>
            <person name="Harris C."/>
            <person name="Jackson D.J."/>
            <person name="Leys S.P."/>
            <person name="Shu S."/>
            <person name="Woodcroft B.J."/>
            <person name="Vervoort M."/>
            <person name="Kosik K.S."/>
            <person name="Manning G."/>
            <person name="Degnan B.M."/>
            <person name="Rokhsar D.S."/>
        </authorList>
    </citation>
    <scope>NUCLEOTIDE SEQUENCE [LARGE SCALE GENOMIC DNA]</scope>
</reference>
<reference evidence="3" key="2">
    <citation type="submission" date="2017-05" db="UniProtKB">
        <authorList>
            <consortium name="EnsemblMetazoa"/>
        </authorList>
    </citation>
    <scope>IDENTIFICATION</scope>
</reference>
<feature type="transmembrane region" description="Helical" evidence="2">
    <location>
        <begin position="423"/>
        <end position="451"/>
    </location>
</feature>
<keyword evidence="4" id="KW-1185">Reference proteome</keyword>
<keyword evidence="2" id="KW-0472">Membrane</keyword>
<keyword evidence="2" id="KW-0812">Transmembrane</keyword>
<dbReference type="AlphaFoldDB" id="A0A1X7VSJ6"/>
<dbReference type="InParanoid" id="A0A1X7VSJ6"/>
<protein>
    <submittedName>
        <fullName evidence="3">Uncharacterized protein</fullName>
    </submittedName>
</protein>
<evidence type="ECO:0000256" key="1">
    <source>
        <dbReference type="SAM" id="MobiDB-lite"/>
    </source>
</evidence>
<evidence type="ECO:0000313" key="4">
    <source>
        <dbReference type="Proteomes" id="UP000007879"/>
    </source>
</evidence>
<keyword evidence="2" id="KW-1133">Transmembrane helix</keyword>
<dbReference type="EnsemblMetazoa" id="Aqu2.1.43351_001">
    <property type="protein sequence ID" value="Aqu2.1.43351_001"/>
    <property type="gene ID" value="Aqu2.1.43351"/>
</dbReference>
<gene>
    <name evidence="3" type="primary">109582451</name>
</gene>
<feature type="region of interest" description="Disordered" evidence="1">
    <location>
        <begin position="576"/>
        <end position="595"/>
    </location>
</feature>
<proteinExistence type="predicted"/>
<dbReference type="PROSITE" id="PS51257">
    <property type="entry name" value="PROKAR_LIPOPROTEIN"/>
    <property type="match status" value="1"/>
</dbReference>
<name>A0A1X7VSJ6_AMPQE</name>
<dbReference type="Proteomes" id="UP000007879">
    <property type="component" value="Unassembled WGS sequence"/>
</dbReference>
<accession>A0A1X7VSJ6</accession>
<evidence type="ECO:0000256" key="2">
    <source>
        <dbReference type="SAM" id="Phobius"/>
    </source>
</evidence>
<evidence type="ECO:0000313" key="3">
    <source>
        <dbReference type="EnsemblMetazoa" id="Aqu2.1.43351_001"/>
    </source>
</evidence>
<feature type="region of interest" description="Disordered" evidence="1">
    <location>
        <begin position="459"/>
        <end position="488"/>
    </location>
</feature>
<organism evidence="3">
    <name type="scientific">Amphimedon queenslandica</name>
    <name type="common">Sponge</name>
    <dbReference type="NCBI Taxonomy" id="400682"/>
    <lineage>
        <taxon>Eukaryota</taxon>
        <taxon>Metazoa</taxon>
        <taxon>Porifera</taxon>
        <taxon>Demospongiae</taxon>
        <taxon>Heteroscleromorpha</taxon>
        <taxon>Haplosclerida</taxon>
        <taxon>Niphatidae</taxon>
        <taxon>Amphimedon</taxon>
    </lineage>
</organism>
<sequence>MYKSYFASTISWILLFLLLLLINIVSSSCSYGFLTFNAIRSRLRSSPVNDQIRLLDSELRIMPEMSFTCNGTIKGIYLSGRINGCCGDYPQLLIWEPAKGSNSTFDLVSATPIEIVRISRHGYFYYEFETPLSFYENNVLGMYQPSEDDGFQVAYNSSVSDAPISYTCPLKSGDPVSQKIDITDTRIVQPRNSDLLLMSPVTSVECLQNVPDLYKVKNTRIGNTITLGNHSIIFPNIVFKCDGYITHWFHGLVSQQPSNISDSVQVQIWRPIIQDNLGDGGRGYRLINSTPISVSIRSDSNIIIRQLSRTTIRPPLQVMKDDIVGIYQPSVTRSELLYNEFGGPDNLHFQQEGAIVNEANLKATCSDHYPLLSARFVTALPTSTVTISSSTTKATATSSKSLSSSVGPASTRIPDGASDGMSLMIIIILSCVIGGILTLLIISLLVLVFVLRNKREAKNTGSTLPPSVPNAGVSNGKRESSDLASNCYAPTQVPSPAPYVNPVTTVAPPLLNPIPHSSSISEDSSLSSSGPVSLSSNVSYSPAARPIPVLPNISYATTGNSPRGVKPAIPVKPNTAYKKPTSTQQPVRPVLPVKPNTIGAGGSRIKPIVPLKPNVSYNARGTAIPVQPNISYREVELESSCEYSYV</sequence>
<dbReference type="KEGG" id="aqu:109582451"/>